<dbReference type="EMBL" id="BOOI01000011">
    <property type="protein sequence ID" value="GIH83018.1"/>
    <property type="molecule type" value="Genomic_DNA"/>
</dbReference>
<comment type="caution">
    <text evidence="2">The sequence shown here is derived from an EMBL/GenBank/DDBJ whole genome shotgun (WGS) entry which is preliminary data.</text>
</comment>
<keyword evidence="1" id="KW-0472">Membrane</keyword>
<keyword evidence="3" id="KW-1185">Reference proteome</keyword>
<sequence length="87" mass="9374">MVTAVGLLAGVLTTTCWWPQLHRSWRTRSTDDLSWSYLVMLALGVGLWVVYGIAMGDPAVTIANTVTFAALAVLIGIKVRSIRGVKG</sequence>
<dbReference type="Pfam" id="PF03083">
    <property type="entry name" value="MtN3_slv"/>
    <property type="match status" value="1"/>
</dbReference>
<organism evidence="2 3">
    <name type="scientific">Planobispora rosea</name>
    <dbReference type="NCBI Taxonomy" id="35762"/>
    <lineage>
        <taxon>Bacteria</taxon>
        <taxon>Bacillati</taxon>
        <taxon>Actinomycetota</taxon>
        <taxon>Actinomycetes</taxon>
        <taxon>Streptosporangiales</taxon>
        <taxon>Streptosporangiaceae</taxon>
        <taxon>Planobispora</taxon>
    </lineage>
</organism>
<evidence type="ECO:0000256" key="1">
    <source>
        <dbReference type="SAM" id="Phobius"/>
    </source>
</evidence>
<feature type="transmembrane region" description="Helical" evidence="1">
    <location>
        <begin position="59"/>
        <end position="77"/>
    </location>
</feature>
<feature type="transmembrane region" description="Helical" evidence="1">
    <location>
        <begin position="33"/>
        <end position="53"/>
    </location>
</feature>
<evidence type="ECO:0000313" key="2">
    <source>
        <dbReference type="EMBL" id="GIH83018.1"/>
    </source>
</evidence>
<protein>
    <recommendedName>
        <fullName evidence="4">MtN3 and saliva related transmembrane protein</fullName>
    </recommendedName>
</protein>
<dbReference type="RefSeq" id="WP_189241700.1">
    <property type="nucleotide sequence ID" value="NZ_BMQP01000003.1"/>
</dbReference>
<keyword evidence="1" id="KW-0812">Transmembrane</keyword>
<keyword evidence="1" id="KW-1133">Transmembrane helix</keyword>
<dbReference type="GO" id="GO:0016020">
    <property type="term" value="C:membrane"/>
    <property type="evidence" value="ECO:0007669"/>
    <property type="project" value="InterPro"/>
</dbReference>
<dbReference type="Proteomes" id="UP000655044">
    <property type="component" value="Unassembled WGS sequence"/>
</dbReference>
<gene>
    <name evidence="2" type="ORF">Pro02_14260</name>
</gene>
<reference evidence="2" key="1">
    <citation type="submission" date="2021-01" db="EMBL/GenBank/DDBJ databases">
        <title>Whole genome shotgun sequence of Planobispora rosea NBRC 15558.</title>
        <authorList>
            <person name="Komaki H."/>
            <person name="Tamura T."/>
        </authorList>
    </citation>
    <scope>NUCLEOTIDE SEQUENCE</scope>
    <source>
        <strain evidence="2">NBRC 15558</strain>
    </source>
</reference>
<name>A0A8J3RXF2_PLARO</name>
<dbReference type="InterPro" id="IPR004316">
    <property type="entry name" value="SWEET_rpt"/>
</dbReference>
<evidence type="ECO:0008006" key="4">
    <source>
        <dbReference type="Google" id="ProtNLM"/>
    </source>
</evidence>
<dbReference type="AlphaFoldDB" id="A0A8J3RXF2"/>
<dbReference type="Gene3D" id="1.20.1280.290">
    <property type="match status" value="1"/>
</dbReference>
<accession>A0A8J3RXF2</accession>
<evidence type="ECO:0000313" key="3">
    <source>
        <dbReference type="Proteomes" id="UP000655044"/>
    </source>
</evidence>
<proteinExistence type="predicted"/>